<feature type="domain" description="AMP-dependent synthetase/ligase" evidence="2">
    <location>
        <begin position="8"/>
        <end position="347"/>
    </location>
</feature>
<name>A0A151JDY0_9VIBR</name>
<dbReference type="Gene3D" id="3.40.50.12780">
    <property type="entry name" value="N-terminal domain of ligase-like"/>
    <property type="match status" value="1"/>
</dbReference>
<comment type="caution">
    <text evidence="3">The sequence shown here is derived from an EMBL/GenBank/DDBJ whole genome shotgun (WGS) entry which is preliminary data.</text>
</comment>
<dbReference type="InterPro" id="IPR042099">
    <property type="entry name" value="ANL_N_sf"/>
</dbReference>
<gene>
    <name evidence="3" type="ORF">AUQ44_18390</name>
</gene>
<keyword evidence="1 3" id="KW-0436">Ligase</keyword>
<dbReference type="EMBL" id="LOMK01000002">
    <property type="protein sequence ID" value="KYN23837.1"/>
    <property type="molecule type" value="Genomic_DNA"/>
</dbReference>
<evidence type="ECO:0000313" key="4">
    <source>
        <dbReference type="Proteomes" id="UP000075349"/>
    </source>
</evidence>
<reference evidence="4" key="1">
    <citation type="submission" date="2015-12" db="EMBL/GenBank/DDBJ databases">
        <authorList>
            <person name="Tarr C.L."/>
            <person name="Gladney L.M."/>
        </authorList>
    </citation>
    <scope>NUCLEOTIDE SEQUENCE [LARGE SCALE GENOMIC DNA]</scope>
    <source>
        <strain evidence="4">2756-81</strain>
    </source>
</reference>
<accession>A0A151JDY0</accession>
<dbReference type="InterPro" id="IPR000873">
    <property type="entry name" value="AMP-dep_synth/lig_dom"/>
</dbReference>
<evidence type="ECO:0000259" key="2">
    <source>
        <dbReference type="Pfam" id="PF00501"/>
    </source>
</evidence>
<dbReference type="InterPro" id="IPR050237">
    <property type="entry name" value="ATP-dep_AMP-bd_enzyme"/>
</dbReference>
<evidence type="ECO:0000256" key="1">
    <source>
        <dbReference type="ARBA" id="ARBA00022598"/>
    </source>
</evidence>
<dbReference type="SUPFAM" id="SSF56801">
    <property type="entry name" value="Acetyl-CoA synthetase-like"/>
    <property type="match status" value="1"/>
</dbReference>
<dbReference type="AlphaFoldDB" id="A0A151JDY0"/>
<dbReference type="PROSITE" id="PS00455">
    <property type="entry name" value="AMP_BINDING"/>
    <property type="match status" value="1"/>
</dbReference>
<dbReference type="InterPro" id="IPR020845">
    <property type="entry name" value="AMP-binding_CS"/>
</dbReference>
<proteinExistence type="predicted"/>
<dbReference type="PANTHER" id="PTHR43767:SF8">
    <property type="entry name" value="LONG-CHAIN-FATTY-ACID--COA LIGASE"/>
    <property type="match status" value="1"/>
</dbReference>
<dbReference type="Pfam" id="PF00501">
    <property type="entry name" value="AMP-binding"/>
    <property type="match status" value="1"/>
</dbReference>
<dbReference type="Proteomes" id="UP000075349">
    <property type="component" value="Unassembled WGS sequence"/>
</dbReference>
<protein>
    <submittedName>
        <fullName evidence="3">Long-chain fatty acid--CoA ligase</fullName>
    </submittedName>
</protein>
<dbReference type="GO" id="GO:0016874">
    <property type="term" value="F:ligase activity"/>
    <property type="evidence" value="ECO:0007669"/>
    <property type="project" value="UniProtKB-KW"/>
</dbReference>
<sequence>MNTILTALEQRALTNPEQLAFIGHNAKGQAISLSYFTLWQSVVEIAEQFIALDVQRIALRAENSLDWVVVDLAAMLADVVIVPVPMFFSTEQVAHLLSQSCPDLLIGDWFFGAAQRIDALGQLQPAGELSNLPIFSLSSAHSANLLRSTRKITFTSGSTGTPKGVCLSDDNLVRVSEAIATELGSEFHQHLVVLPLSTLLENITGVYVPILLGVTSLIYAGREVGLNGSSQFSPHAFAAALARLQPSSLVLTPALLMALIAVVQQAPSLASSLQWVAVGGARVAPELIDKARELGIPAFEGYGLSECGSVVSMNTATHNKPGSCGKVLSHLQIKIADDGELWVKGNSALGYLGEPFEDVWLATGDIATIDDEGFLTISGRKKNLIISSFGRNISPEWIEAQAQVFAPGGQFVVIGDGQAYLTAVVSPYFDDIAQRVEALNRTMPDYARIAQLLVVECSAQWRDWLTANGRPKRVLIEHQTAAARAQSDAALIRWPQDAQPV</sequence>
<organism evidence="3 4">
    <name type="scientific">Vibrio cidicii</name>
    <dbReference type="NCBI Taxonomy" id="1763883"/>
    <lineage>
        <taxon>Bacteria</taxon>
        <taxon>Pseudomonadati</taxon>
        <taxon>Pseudomonadota</taxon>
        <taxon>Gammaproteobacteria</taxon>
        <taxon>Vibrionales</taxon>
        <taxon>Vibrionaceae</taxon>
        <taxon>Vibrio</taxon>
    </lineage>
</organism>
<evidence type="ECO:0000313" key="3">
    <source>
        <dbReference type="EMBL" id="KYN23837.1"/>
    </source>
</evidence>
<dbReference type="PANTHER" id="PTHR43767">
    <property type="entry name" value="LONG-CHAIN-FATTY-ACID--COA LIGASE"/>
    <property type="match status" value="1"/>
</dbReference>